<feature type="domain" description="VOC" evidence="1">
    <location>
        <begin position="2"/>
        <end position="127"/>
    </location>
</feature>
<evidence type="ECO:0000313" key="3">
    <source>
        <dbReference type="Proteomes" id="UP000451565"/>
    </source>
</evidence>
<accession>A0A843YWS1</accession>
<dbReference type="OrthoDB" id="9798430at2"/>
<dbReference type="AlphaFoldDB" id="A0A843YWS1"/>
<organism evidence="2 3">
    <name type="scientific">Glaciimonas soli</name>
    <dbReference type="NCBI Taxonomy" id="2590999"/>
    <lineage>
        <taxon>Bacteria</taxon>
        <taxon>Pseudomonadati</taxon>
        <taxon>Pseudomonadota</taxon>
        <taxon>Betaproteobacteria</taxon>
        <taxon>Burkholderiales</taxon>
        <taxon>Oxalobacteraceae</taxon>
        <taxon>Glaciimonas</taxon>
    </lineage>
</organism>
<dbReference type="Gene3D" id="3.10.180.10">
    <property type="entry name" value="2,3-Dihydroxybiphenyl 1,2-Dioxygenase, domain 1"/>
    <property type="match status" value="1"/>
</dbReference>
<proteinExistence type="predicted"/>
<name>A0A843YWS1_9BURK</name>
<sequence>MKFGYTIVYVSSVPATLAFYKEAFGFETRFLHDSNDYGELETGATVLAFGSHTMGDMNLNGQYQKVNPNAAPLGVELAFVTDDVASAYAKAVAAGAEPINEPADKPWGQVVAYVRDKDGSLIELCSPMGA</sequence>
<dbReference type="PROSITE" id="PS51819">
    <property type="entry name" value="VOC"/>
    <property type="match status" value="1"/>
</dbReference>
<evidence type="ECO:0000259" key="1">
    <source>
        <dbReference type="PROSITE" id="PS51819"/>
    </source>
</evidence>
<reference evidence="2 3" key="1">
    <citation type="submission" date="2019-10" db="EMBL/GenBank/DDBJ databases">
        <title>Glaciimonas soli sp. nov., a psychrophilic bacterium isolated from the forest soil of a high elevation mountain in Taiwan.</title>
        <authorList>
            <person name="Wang L.-T."/>
            <person name="Shieh W.Y."/>
        </authorList>
    </citation>
    <scope>NUCLEOTIDE SEQUENCE [LARGE SCALE GENOMIC DNA]</scope>
    <source>
        <strain evidence="2 3">GS1</strain>
    </source>
</reference>
<dbReference type="PANTHER" id="PTHR34109">
    <property type="entry name" value="BNAUNNG04460D PROTEIN-RELATED"/>
    <property type="match status" value="1"/>
</dbReference>
<dbReference type="InterPro" id="IPR029068">
    <property type="entry name" value="Glyas_Bleomycin-R_OHBP_Dase"/>
</dbReference>
<dbReference type="Proteomes" id="UP000451565">
    <property type="component" value="Unassembled WGS sequence"/>
</dbReference>
<dbReference type="SUPFAM" id="SSF54593">
    <property type="entry name" value="Glyoxalase/Bleomycin resistance protein/Dihydroxybiphenyl dioxygenase"/>
    <property type="match status" value="1"/>
</dbReference>
<gene>
    <name evidence="2" type="ORF">GEV47_17305</name>
</gene>
<keyword evidence="3" id="KW-1185">Reference proteome</keyword>
<dbReference type="EMBL" id="WINI01000009">
    <property type="protein sequence ID" value="MQR02437.1"/>
    <property type="molecule type" value="Genomic_DNA"/>
</dbReference>
<protein>
    <submittedName>
        <fullName evidence="2">VOC family protein</fullName>
    </submittedName>
</protein>
<dbReference type="Pfam" id="PF00903">
    <property type="entry name" value="Glyoxalase"/>
    <property type="match status" value="1"/>
</dbReference>
<evidence type="ECO:0000313" key="2">
    <source>
        <dbReference type="EMBL" id="MQR02437.1"/>
    </source>
</evidence>
<dbReference type="InterPro" id="IPR037523">
    <property type="entry name" value="VOC_core"/>
</dbReference>
<dbReference type="InterPro" id="IPR004360">
    <property type="entry name" value="Glyas_Fos-R_dOase_dom"/>
</dbReference>
<comment type="caution">
    <text evidence="2">The sequence shown here is derived from an EMBL/GenBank/DDBJ whole genome shotgun (WGS) entry which is preliminary data.</text>
</comment>